<dbReference type="FunFam" id="3.30.40.10:FF:000127">
    <property type="entry name" value="E3 ubiquitin-protein ligase RNF181"/>
    <property type="match status" value="1"/>
</dbReference>
<dbReference type="OrthoDB" id="8062037at2759"/>
<feature type="region of interest" description="Disordered" evidence="9">
    <location>
        <begin position="355"/>
        <end position="427"/>
    </location>
</feature>
<feature type="region of interest" description="Disordered" evidence="9">
    <location>
        <begin position="152"/>
        <end position="199"/>
    </location>
</feature>
<dbReference type="GO" id="GO:0061630">
    <property type="term" value="F:ubiquitin protein ligase activity"/>
    <property type="evidence" value="ECO:0007669"/>
    <property type="project" value="UniProtKB-EC"/>
</dbReference>
<evidence type="ECO:0000256" key="8">
    <source>
        <dbReference type="PROSITE-ProRule" id="PRU00175"/>
    </source>
</evidence>
<dbReference type="AlphaFoldDB" id="A0A0U5C147"/>
<dbReference type="Proteomes" id="UP000054771">
    <property type="component" value="Unassembled WGS sequence"/>
</dbReference>
<feature type="region of interest" description="Disordered" evidence="9">
    <location>
        <begin position="39"/>
        <end position="80"/>
    </location>
</feature>
<evidence type="ECO:0000256" key="5">
    <source>
        <dbReference type="ARBA" id="ARBA00022771"/>
    </source>
</evidence>
<name>A0A0U5C147_ASPCI</name>
<dbReference type="PANTHER" id="PTHR45931">
    <property type="entry name" value="SI:CH211-59O9.10"/>
    <property type="match status" value="1"/>
</dbReference>
<gene>
    <name evidence="11" type="ORF">ASPCAL00183</name>
</gene>
<dbReference type="EMBL" id="CDMC01000001">
    <property type="protein sequence ID" value="CEL00585.1"/>
    <property type="molecule type" value="Genomic_DNA"/>
</dbReference>
<proteinExistence type="predicted"/>
<organism evidence="11 12">
    <name type="scientific">Aspergillus calidoustus</name>
    <dbReference type="NCBI Taxonomy" id="454130"/>
    <lineage>
        <taxon>Eukaryota</taxon>
        <taxon>Fungi</taxon>
        <taxon>Dikarya</taxon>
        <taxon>Ascomycota</taxon>
        <taxon>Pezizomycotina</taxon>
        <taxon>Eurotiomycetes</taxon>
        <taxon>Eurotiomycetidae</taxon>
        <taxon>Eurotiales</taxon>
        <taxon>Aspergillaceae</taxon>
        <taxon>Aspergillus</taxon>
        <taxon>Aspergillus subgen. Nidulantes</taxon>
    </lineage>
</organism>
<evidence type="ECO:0000313" key="12">
    <source>
        <dbReference type="Proteomes" id="UP000054771"/>
    </source>
</evidence>
<dbReference type="GO" id="GO:0008270">
    <property type="term" value="F:zinc ion binding"/>
    <property type="evidence" value="ECO:0007669"/>
    <property type="project" value="UniProtKB-KW"/>
</dbReference>
<feature type="domain" description="RING-type" evidence="10">
    <location>
        <begin position="307"/>
        <end position="348"/>
    </location>
</feature>
<dbReference type="GO" id="GO:0005634">
    <property type="term" value="C:nucleus"/>
    <property type="evidence" value="ECO:0007669"/>
    <property type="project" value="TreeGrafter"/>
</dbReference>
<evidence type="ECO:0000256" key="9">
    <source>
        <dbReference type="SAM" id="MobiDB-lite"/>
    </source>
</evidence>
<reference evidence="12" key="1">
    <citation type="journal article" date="2016" name="Genome Announc.">
        <title>Draft genome sequences of fungus Aspergillus calidoustus.</title>
        <authorList>
            <person name="Horn F."/>
            <person name="Linde J."/>
            <person name="Mattern D.J."/>
            <person name="Walther G."/>
            <person name="Guthke R."/>
            <person name="Scherlach K."/>
            <person name="Martin K."/>
            <person name="Brakhage A.A."/>
            <person name="Petzke L."/>
            <person name="Valiante V."/>
        </authorList>
    </citation>
    <scope>NUCLEOTIDE SEQUENCE [LARGE SCALE GENOMIC DNA]</scope>
    <source>
        <strain evidence="12">SF006504</strain>
    </source>
</reference>
<dbReference type="PANTHER" id="PTHR45931:SF16">
    <property type="entry name" value="RING_U-BOX SUPERFAMILY PROTEIN"/>
    <property type="match status" value="1"/>
</dbReference>
<dbReference type="GO" id="GO:0016567">
    <property type="term" value="P:protein ubiquitination"/>
    <property type="evidence" value="ECO:0007669"/>
    <property type="project" value="UniProtKB-ARBA"/>
</dbReference>
<evidence type="ECO:0000256" key="1">
    <source>
        <dbReference type="ARBA" id="ARBA00000900"/>
    </source>
</evidence>
<keyword evidence="12" id="KW-1185">Reference proteome</keyword>
<keyword evidence="6" id="KW-0833">Ubl conjugation pathway</keyword>
<dbReference type="SMART" id="SM00184">
    <property type="entry name" value="RING"/>
    <property type="match status" value="1"/>
</dbReference>
<dbReference type="InterPro" id="IPR001841">
    <property type="entry name" value="Znf_RING"/>
</dbReference>
<dbReference type="Gene3D" id="3.30.40.10">
    <property type="entry name" value="Zinc/RING finger domain, C3HC4 (zinc finger)"/>
    <property type="match status" value="1"/>
</dbReference>
<keyword evidence="4" id="KW-0479">Metal-binding</keyword>
<accession>A0A0U5C147</accession>
<dbReference type="OMA" id="GDRMFCH"/>
<feature type="compositionally biased region" description="Low complexity" evidence="9">
    <location>
        <begin position="355"/>
        <end position="376"/>
    </location>
</feature>
<sequence length="427" mass="46241">MADAGSEEDRMTCHACGQVWLRRTSHGQECPYCGSDFTEIIEIPPDTDPEPESSHPDPPETFPGYHRSPPPPPVNPWADHNPWAHIDDDDMTGWDSGPRVTHRSFRSPNGSYIFHGSIRTGMQPRPRRVPGVQRDRDFDPIMRDMEQFFQSMHEADRDRASRAQGPGSAPGEQTAFDSANRPMPYPRGGLFPRNADGPQPMGSPLGSLSNLIDLLQNMNPQQQQQPGAPNIRIMPGGAPLALISALLNISRNGDAVYSQEELDRVISQLVEQNNHSAVPPAAQDAIQALPKKAADAELLGSEGNAECSICMDSVKIGDEVTVLPCTHWFHPQCIEMWLNQHNTCPHCRRGIDPSTTPDANATNTAPSAGTSGSASGRTRRSNSISGSSAHQSHTSDESRRSSRSSRGEGSGGWAGWVRSRLGGGGGG</sequence>
<evidence type="ECO:0000256" key="4">
    <source>
        <dbReference type="ARBA" id="ARBA00022723"/>
    </source>
</evidence>
<evidence type="ECO:0000256" key="6">
    <source>
        <dbReference type="ARBA" id="ARBA00022786"/>
    </source>
</evidence>
<keyword evidence="3" id="KW-0808">Transferase</keyword>
<keyword evidence="7" id="KW-0862">Zinc</keyword>
<evidence type="ECO:0000313" key="11">
    <source>
        <dbReference type="EMBL" id="CEL00585.1"/>
    </source>
</evidence>
<dbReference type="STRING" id="454130.A0A0U5C147"/>
<dbReference type="GO" id="GO:0006511">
    <property type="term" value="P:ubiquitin-dependent protein catabolic process"/>
    <property type="evidence" value="ECO:0007669"/>
    <property type="project" value="TreeGrafter"/>
</dbReference>
<evidence type="ECO:0000259" key="10">
    <source>
        <dbReference type="PROSITE" id="PS50089"/>
    </source>
</evidence>
<feature type="region of interest" description="Disordered" evidence="9">
    <location>
        <begin position="101"/>
        <end position="134"/>
    </location>
</feature>
<dbReference type="Pfam" id="PF13639">
    <property type="entry name" value="zf-RING_2"/>
    <property type="match status" value="1"/>
</dbReference>
<evidence type="ECO:0000256" key="3">
    <source>
        <dbReference type="ARBA" id="ARBA00022679"/>
    </source>
</evidence>
<dbReference type="InterPro" id="IPR013083">
    <property type="entry name" value="Znf_RING/FYVE/PHD"/>
</dbReference>
<evidence type="ECO:0000256" key="2">
    <source>
        <dbReference type="ARBA" id="ARBA00012483"/>
    </source>
</evidence>
<keyword evidence="5 8" id="KW-0863">Zinc-finger</keyword>
<evidence type="ECO:0000256" key="7">
    <source>
        <dbReference type="ARBA" id="ARBA00022833"/>
    </source>
</evidence>
<dbReference type="PROSITE" id="PS50089">
    <property type="entry name" value="ZF_RING_2"/>
    <property type="match status" value="1"/>
</dbReference>
<dbReference type="InterPro" id="IPR051834">
    <property type="entry name" value="RING_finger_E3_ligase"/>
</dbReference>
<protein>
    <recommendedName>
        <fullName evidence="2">RING-type E3 ubiquitin transferase</fullName>
        <ecNumber evidence="2">2.3.2.27</ecNumber>
    </recommendedName>
</protein>
<dbReference type="EC" id="2.3.2.27" evidence="2"/>
<dbReference type="SUPFAM" id="SSF57850">
    <property type="entry name" value="RING/U-box"/>
    <property type="match status" value="1"/>
</dbReference>
<comment type="catalytic activity">
    <reaction evidence="1">
        <text>S-ubiquitinyl-[E2 ubiquitin-conjugating enzyme]-L-cysteine + [acceptor protein]-L-lysine = [E2 ubiquitin-conjugating enzyme]-L-cysteine + N(6)-ubiquitinyl-[acceptor protein]-L-lysine.</text>
        <dbReference type="EC" id="2.3.2.27"/>
    </reaction>
</comment>